<reference evidence="7 8" key="1">
    <citation type="submission" date="2017-05" db="EMBL/GenBank/DDBJ databases">
        <title>The Genome Sequence of Tsuchiyaea wingfieldii DSM 27421.</title>
        <authorList>
            <person name="Cuomo C."/>
            <person name="Passer A."/>
            <person name="Billmyre B."/>
            <person name="Heitman J."/>
        </authorList>
    </citation>
    <scope>NUCLEOTIDE SEQUENCE [LARGE SCALE GENOMIC DNA]</scope>
    <source>
        <strain evidence="7 8">DSM 27421</strain>
    </source>
</reference>
<evidence type="ECO:0000256" key="5">
    <source>
        <dbReference type="ARBA" id="ARBA00023242"/>
    </source>
</evidence>
<dbReference type="InterPro" id="IPR051089">
    <property type="entry name" value="prtT"/>
</dbReference>
<accession>A0A5D3AKZ8</accession>
<comment type="subcellular location">
    <subcellularLocation>
        <location evidence="1">Nucleus</location>
    </subcellularLocation>
</comment>
<feature type="compositionally biased region" description="Low complexity" evidence="6">
    <location>
        <begin position="44"/>
        <end position="54"/>
    </location>
</feature>
<dbReference type="GO" id="GO:0005634">
    <property type="term" value="C:nucleus"/>
    <property type="evidence" value="ECO:0007669"/>
    <property type="project" value="UniProtKB-SubCell"/>
</dbReference>
<evidence type="ECO:0000256" key="3">
    <source>
        <dbReference type="ARBA" id="ARBA00023125"/>
    </source>
</evidence>
<feature type="region of interest" description="Disordered" evidence="6">
    <location>
        <begin position="36"/>
        <end position="55"/>
    </location>
</feature>
<dbReference type="CDD" id="cd12148">
    <property type="entry name" value="fungal_TF_MHR"/>
    <property type="match status" value="1"/>
</dbReference>
<feature type="compositionally biased region" description="Polar residues" evidence="6">
    <location>
        <begin position="179"/>
        <end position="201"/>
    </location>
</feature>
<dbReference type="AlphaFoldDB" id="A0A5D3AKZ8"/>
<keyword evidence="8" id="KW-1185">Reference proteome</keyword>
<evidence type="ECO:0000256" key="4">
    <source>
        <dbReference type="ARBA" id="ARBA00023163"/>
    </source>
</evidence>
<feature type="compositionally biased region" description="Polar residues" evidence="6">
    <location>
        <begin position="346"/>
        <end position="358"/>
    </location>
</feature>
<feature type="compositionally biased region" description="Low complexity" evidence="6">
    <location>
        <begin position="304"/>
        <end position="317"/>
    </location>
</feature>
<dbReference type="GO" id="GO:0000981">
    <property type="term" value="F:DNA-binding transcription factor activity, RNA polymerase II-specific"/>
    <property type="evidence" value="ECO:0007669"/>
    <property type="project" value="TreeGrafter"/>
</dbReference>
<organism evidence="7 8">
    <name type="scientific">Cryptococcus floricola</name>
    <dbReference type="NCBI Taxonomy" id="2591691"/>
    <lineage>
        <taxon>Eukaryota</taxon>
        <taxon>Fungi</taxon>
        <taxon>Dikarya</taxon>
        <taxon>Basidiomycota</taxon>
        <taxon>Agaricomycotina</taxon>
        <taxon>Tremellomycetes</taxon>
        <taxon>Tremellales</taxon>
        <taxon>Cryptococcaceae</taxon>
        <taxon>Cryptococcus</taxon>
    </lineage>
</organism>
<dbReference type="PANTHER" id="PTHR31845">
    <property type="entry name" value="FINGER DOMAIN PROTEIN, PUTATIVE-RELATED"/>
    <property type="match status" value="1"/>
</dbReference>
<dbReference type="GO" id="GO:0000976">
    <property type="term" value="F:transcription cis-regulatory region binding"/>
    <property type="evidence" value="ECO:0007669"/>
    <property type="project" value="TreeGrafter"/>
</dbReference>
<feature type="compositionally biased region" description="Pro residues" evidence="6">
    <location>
        <begin position="275"/>
        <end position="284"/>
    </location>
</feature>
<proteinExistence type="predicted"/>
<gene>
    <name evidence="7" type="ORF">B9479_008105</name>
</gene>
<keyword evidence="2" id="KW-0805">Transcription regulation</keyword>
<keyword evidence="4" id="KW-0804">Transcription</keyword>
<evidence type="ECO:0008006" key="9">
    <source>
        <dbReference type="Google" id="ProtNLM"/>
    </source>
</evidence>
<evidence type="ECO:0000313" key="7">
    <source>
        <dbReference type="EMBL" id="TYJ51328.1"/>
    </source>
</evidence>
<feature type="compositionally biased region" description="Low complexity" evidence="6">
    <location>
        <begin position="110"/>
        <end position="122"/>
    </location>
</feature>
<keyword evidence="5" id="KW-0539">Nucleus</keyword>
<dbReference type="EMBL" id="NIDF01000270">
    <property type="protein sequence ID" value="TYJ51328.1"/>
    <property type="molecule type" value="Genomic_DNA"/>
</dbReference>
<dbReference type="Proteomes" id="UP000322245">
    <property type="component" value="Unassembled WGS sequence"/>
</dbReference>
<dbReference type="PANTHER" id="PTHR31845:SF19">
    <property type="entry name" value="TRANSCRIPTION FACTOR DOMAIN-CONTAINING PROTEIN"/>
    <property type="match status" value="1"/>
</dbReference>
<feature type="compositionally biased region" description="Pro residues" evidence="6">
    <location>
        <begin position="206"/>
        <end position="221"/>
    </location>
</feature>
<feature type="compositionally biased region" description="Low complexity" evidence="6">
    <location>
        <begin position="379"/>
        <end position="393"/>
    </location>
</feature>
<evidence type="ECO:0000256" key="2">
    <source>
        <dbReference type="ARBA" id="ARBA00023015"/>
    </source>
</evidence>
<protein>
    <recommendedName>
        <fullName evidence="9">Transcription factor domain-containing protein</fullName>
    </recommendedName>
</protein>
<feature type="region of interest" description="Disordered" evidence="6">
    <location>
        <begin position="89"/>
        <end position="393"/>
    </location>
</feature>
<comment type="caution">
    <text evidence="7">The sequence shown here is derived from an EMBL/GenBank/DDBJ whole genome shotgun (WGS) entry which is preliminary data.</text>
</comment>
<feature type="compositionally biased region" description="Basic and acidic residues" evidence="6">
    <location>
        <begin position="89"/>
        <end position="109"/>
    </location>
</feature>
<evidence type="ECO:0000256" key="6">
    <source>
        <dbReference type="SAM" id="MobiDB-lite"/>
    </source>
</evidence>
<feature type="region of interest" description="Disordered" evidence="6">
    <location>
        <begin position="1"/>
        <end position="22"/>
    </location>
</feature>
<sequence length="839" mass="92744">MPSQLSPSPADNHPPAMTPSLSHVRIRFAPSAFRADAAVKSQTSPPSRFFSSSPLAIHSPRTTYEHQVPARRPTWWPLAYNLDCDYVRRPRGKPKDEQDTPEHGEKSESRASYSHSHSQGSPSRDHAEYQTGPTSTVPMGVPEDRRHEHMAYQSNEALPPAGMMSSERASYERSASWGVGNQSHPSGYSDSFSRNVQQPPSHSYPQPEPSFPPYQPPPYPPESSVQSQHSYLQHEALPTQLPPMLPPASTSGRRSMVTMDLPDMMSNTHYRSGAYPPPPPPPVQLPHIDSNISQRRPATGTGVTRESQSSSTPSWTSSDRRRRAGRMSTNILDYSEPRLDSDEGSRSPSPRSVDNPRSTGAAGPLLPSLHPSDSARFTAGSKSSKAGSSQSSLSPLELGMVSESEAQSLYTQFAQNLSPVLAGIDTVYVTYHRAKSSDTLFTAILYASARFYHPEICRPLYNHANVLLNRMIMAGAVDKPSIQALMILAYWGLPNDKSGYMKSGVAVRAAAQLKLWKKEERPLPENEEEAREVLDGERTWIALLIMDAGFARVFGQPVMLPPPGFGFDEAFEWAAEHEYLNTPGDFYLAWSVANTHTSSQLPATIPHTDEVPSGTLGNSLALAETTLVNDLSRLAHRLSPMYRQMADIVTTIVCLHMRAMAIKFEGPTEAVKGRIVEMTEKLAKVLTQFSDEGLVFWSDMISIGVTMPGALFYQARLAFAPADWDRILPALKSIMQMCSNMLGAHNDHPLYFTYRFYRRLLPVLERLRNGLEVKLQNMPAVEMEHPYPAVFGMPESYQDVGLFTDAMMGNNAVAGTGDPLWDFILGPDSGMSQLFPQMG</sequence>
<evidence type="ECO:0000313" key="8">
    <source>
        <dbReference type="Proteomes" id="UP000322245"/>
    </source>
</evidence>
<feature type="compositionally biased region" description="Basic and acidic residues" evidence="6">
    <location>
        <begin position="335"/>
        <end position="345"/>
    </location>
</feature>
<feature type="compositionally biased region" description="Low complexity" evidence="6">
    <location>
        <begin position="163"/>
        <end position="176"/>
    </location>
</feature>
<name>A0A5D3AKZ8_9TREE</name>
<evidence type="ECO:0000256" key="1">
    <source>
        <dbReference type="ARBA" id="ARBA00004123"/>
    </source>
</evidence>
<keyword evidence="3" id="KW-0238">DNA-binding</keyword>